<dbReference type="Pfam" id="PF00392">
    <property type="entry name" value="GntR"/>
    <property type="match status" value="1"/>
</dbReference>
<sequence length="263" mass="29709">MNTPTRPHPLQQAFAGRELLALADGASAEIAAIDRLCASPARTLAEQAYLQLRQHIIEGQYPPGSKLRVEHLKDVYGVGAGTLREALTRLVSDALVIAEGQRGFRVTPMSLADLEDITRLRIHIEVDALRESVRHGDKAWEMRVRESYERLSAYEQPISIDKRPAWEVCNRRFHEDLISAAASPWTYLMLRILSQHGERYRRLSIGLQDSHRDVHREHREIFEAAMRRADARAALALEDHISTTLAILQNAPEGTQCLLNTAQ</sequence>
<dbReference type="SMART" id="SM00345">
    <property type="entry name" value="HTH_GNTR"/>
    <property type="match status" value="1"/>
</dbReference>
<dbReference type="GO" id="GO:0003677">
    <property type="term" value="F:DNA binding"/>
    <property type="evidence" value="ECO:0007669"/>
    <property type="project" value="UniProtKB-KW"/>
</dbReference>
<comment type="caution">
    <text evidence="5">The sequence shown here is derived from an EMBL/GenBank/DDBJ whole genome shotgun (WGS) entry which is preliminary data.</text>
</comment>
<dbReference type="InterPro" id="IPR011711">
    <property type="entry name" value="GntR_C"/>
</dbReference>
<evidence type="ECO:0000256" key="2">
    <source>
        <dbReference type="ARBA" id="ARBA00023125"/>
    </source>
</evidence>
<dbReference type="InterPro" id="IPR036390">
    <property type="entry name" value="WH_DNA-bd_sf"/>
</dbReference>
<dbReference type="InterPro" id="IPR008920">
    <property type="entry name" value="TF_FadR/GntR_C"/>
</dbReference>
<organism evidence="5">
    <name type="scientific">mine drainage metagenome</name>
    <dbReference type="NCBI Taxonomy" id="410659"/>
    <lineage>
        <taxon>unclassified sequences</taxon>
        <taxon>metagenomes</taxon>
        <taxon>ecological metagenomes</taxon>
    </lineage>
</organism>
<accession>A0A1J5SD98</accession>
<keyword evidence="1" id="KW-0805">Transcription regulation</keyword>
<dbReference type="Gene3D" id="1.10.10.10">
    <property type="entry name" value="Winged helix-like DNA-binding domain superfamily/Winged helix DNA-binding domain"/>
    <property type="match status" value="1"/>
</dbReference>
<dbReference type="AlphaFoldDB" id="A0A1J5SD98"/>
<dbReference type="Pfam" id="PF07729">
    <property type="entry name" value="FCD"/>
    <property type="match status" value="1"/>
</dbReference>
<name>A0A1J5SD98_9ZZZZ</name>
<keyword evidence="3" id="KW-0804">Transcription</keyword>
<dbReference type="InterPro" id="IPR036388">
    <property type="entry name" value="WH-like_DNA-bd_sf"/>
</dbReference>
<dbReference type="SUPFAM" id="SSF46785">
    <property type="entry name" value="Winged helix' DNA-binding domain"/>
    <property type="match status" value="1"/>
</dbReference>
<proteinExistence type="predicted"/>
<reference evidence="5" key="1">
    <citation type="submission" date="2016-10" db="EMBL/GenBank/DDBJ databases">
        <title>Sequence of Gallionella enrichment culture.</title>
        <authorList>
            <person name="Poehlein A."/>
            <person name="Muehling M."/>
            <person name="Daniel R."/>
        </authorList>
    </citation>
    <scope>NUCLEOTIDE SEQUENCE</scope>
</reference>
<dbReference type="GO" id="GO:0003700">
    <property type="term" value="F:DNA-binding transcription factor activity"/>
    <property type="evidence" value="ECO:0007669"/>
    <property type="project" value="InterPro"/>
</dbReference>
<evidence type="ECO:0000256" key="3">
    <source>
        <dbReference type="ARBA" id="ARBA00023163"/>
    </source>
</evidence>
<dbReference type="SUPFAM" id="SSF48008">
    <property type="entry name" value="GntR ligand-binding domain-like"/>
    <property type="match status" value="1"/>
</dbReference>
<gene>
    <name evidence="5" type="ORF">GALL_197830</name>
</gene>
<dbReference type="Gene3D" id="1.20.120.530">
    <property type="entry name" value="GntR ligand-binding domain-like"/>
    <property type="match status" value="1"/>
</dbReference>
<keyword evidence="2 5" id="KW-0238">DNA-binding</keyword>
<dbReference type="InterPro" id="IPR000524">
    <property type="entry name" value="Tscrpt_reg_HTH_GntR"/>
</dbReference>
<dbReference type="PANTHER" id="PTHR43537">
    <property type="entry name" value="TRANSCRIPTIONAL REGULATOR, GNTR FAMILY"/>
    <property type="match status" value="1"/>
</dbReference>
<evidence type="ECO:0000313" key="5">
    <source>
        <dbReference type="EMBL" id="OIQ98189.1"/>
    </source>
</evidence>
<protein>
    <submittedName>
        <fullName evidence="5">DNA-binding transcriptional regulator CsiR</fullName>
    </submittedName>
</protein>
<dbReference type="CDD" id="cd07377">
    <property type="entry name" value="WHTH_GntR"/>
    <property type="match status" value="1"/>
</dbReference>
<dbReference type="SMART" id="SM00895">
    <property type="entry name" value="FCD"/>
    <property type="match status" value="1"/>
</dbReference>
<dbReference type="PANTHER" id="PTHR43537:SF20">
    <property type="entry name" value="HTH-TYPE TRANSCRIPTIONAL REPRESSOR GLAR"/>
    <property type="match status" value="1"/>
</dbReference>
<evidence type="ECO:0000256" key="1">
    <source>
        <dbReference type="ARBA" id="ARBA00023015"/>
    </source>
</evidence>
<dbReference type="PROSITE" id="PS50949">
    <property type="entry name" value="HTH_GNTR"/>
    <property type="match status" value="1"/>
</dbReference>
<dbReference type="EMBL" id="MLJW01000122">
    <property type="protein sequence ID" value="OIQ98189.1"/>
    <property type="molecule type" value="Genomic_DNA"/>
</dbReference>
<evidence type="ECO:0000259" key="4">
    <source>
        <dbReference type="PROSITE" id="PS50949"/>
    </source>
</evidence>
<feature type="domain" description="HTH gntR-type" evidence="4">
    <location>
        <begin position="42"/>
        <end position="109"/>
    </location>
</feature>